<keyword evidence="1" id="KW-0949">S-adenosyl-L-methionine</keyword>
<dbReference type="InterPro" id="IPR025799">
    <property type="entry name" value="Arg_MeTrfase"/>
</dbReference>
<evidence type="ECO:0000256" key="3">
    <source>
        <dbReference type="SAM" id="SignalP"/>
    </source>
</evidence>
<dbReference type="PANTHER" id="PTHR11006">
    <property type="entry name" value="PROTEIN ARGININE N-METHYLTRANSFERASE"/>
    <property type="match status" value="1"/>
</dbReference>
<organism evidence="4 5">
    <name type="scientific">Symbiodinium necroappetens</name>
    <dbReference type="NCBI Taxonomy" id="1628268"/>
    <lineage>
        <taxon>Eukaryota</taxon>
        <taxon>Sar</taxon>
        <taxon>Alveolata</taxon>
        <taxon>Dinophyceae</taxon>
        <taxon>Suessiales</taxon>
        <taxon>Symbiodiniaceae</taxon>
        <taxon>Symbiodinium</taxon>
    </lineage>
</organism>
<feature type="signal peptide" evidence="3">
    <location>
        <begin position="1"/>
        <end position="19"/>
    </location>
</feature>
<dbReference type="InterPro" id="IPR029063">
    <property type="entry name" value="SAM-dependent_MTases_sf"/>
</dbReference>
<evidence type="ECO:0000313" key="5">
    <source>
        <dbReference type="Proteomes" id="UP000601435"/>
    </source>
</evidence>
<dbReference type="GO" id="GO:0016274">
    <property type="term" value="F:protein-arginine N-methyltransferase activity"/>
    <property type="evidence" value="ECO:0007669"/>
    <property type="project" value="InterPro"/>
</dbReference>
<dbReference type="AlphaFoldDB" id="A0A812J7R8"/>
<dbReference type="CDD" id="cd02440">
    <property type="entry name" value="AdoMet_MTases"/>
    <property type="match status" value="1"/>
</dbReference>
<feature type="chain" id="PRO_5032545046" evidence="3">
    <location>
        <begin position="20"/>
        <end position="665"/>
    </location>
</feature>
<protein>
    <submittedName>
        <fullName evidence="4">PRMT7 protein</fullName>
    </submittedName>
</protein>
<gene>
    <name evidence="4" type="primary">PRMT7</name>
    <name evidence="4" type="ORF">SNEC2469_LOCUS1397</name>
</gene>
<sequence>MGAFWRWLPEIGLLRLVLGIGRKPLFEYDDHYVMLNDIGRNHFYREALENFLARTLERNRELYPKTNMSVIAQLSAQVDADTLGRKADLLVTETFGTMQGDRLLKEGGEIIPAGGCQYVTLVQMSEPLWSPPSWRGFNLSRLEDLQAMVGASSTEHIKLSKRICVLELDLYEATPEQIPKNRTFWIQMQQSGTIDAALFDWDIWADRSKRKVLSTAQGSRNFAGDVAWGWLLQPQEEAAEGWRFGDHPRRQEVKAGDWVQVAVEFIATGISMHLRARSVHAAGGLEADGMLPPVSSPSRLHGIPRQTIKEANEFLLPVASDQERHDFYAEALQSAVRELAFRPHTLLDCSGNAGLPGFYAAKHGSLRSLVMPGSEHVASILQEIAEENGVEGAEVFAGDPRQMFDVLLPEGRRANIVVVDPPGTPLHGRSPFAILPALRKELLQDTGLVVPPLACFEVGLLESHELSQIFSIPNGTWEEVDLQVWNEEARRQGLLGRMVPYTKWLGAHSTLRRRWLSQPKCVYHVDLNGYGRAPVSGEETFRRPLAVEAAGVVHAIVGRWVVFAEKGPAARRLGAESAYEGRDLTWPQYVQAVARADTNPGLLEPLPVEAGAVQQLKVTVRLGAAKVTGSAGPEFALQLVGTDHDDVSARRGDSVRRASEAPTEL</sequence>
<dbReference type="GO" id="GO:0042054">
    <property type="term" value="F:histone methyltransferase activity"/>
    <property type="evidence" value="ECO:0007669"/>
    <property type="project" value="TreeGrafter"/>
</dbReference>
<evidence type="ECO:0000313" key="4">
    <source>
        <dbReference type="EMBL" id="CAE7197335.1"/>
    </source>
</evidence>
<dbReference type="Gene3D" id="3.40.50.150">
    <property type="entry name" value="Vaccinia Virus protein VP39"/>
    <property type="match status" value="1"/>
</dbReference>
<dbReference type="PANTHER" id="PTHR11006:SF4">
    <property type="entry name" value="PROTEIN ARGININE N-METHYLTRANSFERASE 7"/>
    <property type="match status" value="1"/>
</dbReference>
<dbReference type="Proteomes" id="UP000601435">
    <property type="component" value="Unassembled WGS sequence"/>
</dbReference>
<feature type="compositionally biased region" description="Basic and acidic residues" evidence="2">
    <location>
        <begin position="646"/>
        <end position="659"/>
    </location>
</feature>
<reference evidence="4" key="1">
    <citation type="submission" date="2021-02" db="EMBL/GenBank/DDBJ databases">
        <authorList>
            <person name="Dougan E. K."/>
            <person name="Rhodes N."/>
            <person name="Thang M."/>
            <person name="Chan C."/>
        </authorList>
    </citation>
    <scope>NUCLEOTIDE SEQUENCE</scope>
</reference>
<evidence type="ECO:0000256" key="2">
    <source>
        <dbReference type="SAM" id="MobiDB-lite"/>
    </source>
</evidence>
<proteinExistence type="predicted"/>
<feature type="region of interest" description="Disordered" evidence="2">
    <location>
        <begin position="646"/>
        <end position="665"/>
    </location>
</feature>
<dbReference type="OrthoDB" id="416242at2759"/>
<evidence type="ECO:0000256" key="1">
    <source>
        <dbReference type="ARBA" id="ARBA00022691"/>
    </source>
</evidence>
<name>A0A812J7R8_9DINO</name>
<accession>A0A812J7R8</accession>
<comment type="caution">
    <text evidence="4">The sequence shown here is derived from an EMBL/GenBank/DDBJ whole genome shotgun (WGS) entry which is preliminary data.</text>
</comment>
<keyword evidence="5" id="KW-1185">Reference proteome</keyword>
<dbReference type="Gene3D" id="2.70.160.11">
    <property type="entry name" value="Hnrnp arginine n-methyltransferase1"/>
    <property type="match status" value="1"/>
</dbReference>
<keyword evidence="3" id="KW-0732">Signal</keyword>
<dbReference type="SUPFAM" id="SSF53335">
    <property type="entry name" value="S-adenosyl-L-methionine-dependent methyltransferases"/>
    <property type="match status" value="2"/>
</dbReference>
<dbReference type="EMBL" id="CAJNJA010005729">
    <property type="protein sequence ID" value="CAE7197335.1"/>
    <property type="molecule type" value="Genomic_DNA"/>
</dbReference>